<organism evidence="1 2">
    <name type="scientific">Paxillus rubicundulus Ve08.2h10</name>
    <dbReference type="NCBI Taxonomy" id="930991"/>
    <lineage>
        <taxon>Eukaryota</taxon>
        <taxon>Fungi</taxon>
        <taxon>Dikarya</taxon>
        <taxon>Basidiomycota</taxon>
        <taxon>Agaricomycotina</taxon>
        <taxon>Agaricomycetes</taxon>
        <taxon>Agaricomycetidae</taxon>
        <taxon>Boletales</taxon>
        <taxon>Paxilineae</taxon>
        <taxon>Paxillaceae</taxon>
        <taxon>Paxillus</taxon>
    </lineage>
</organism>
<name>A0A0D0CZK3_9AGAM</name>
<proteinExistence type="predicted"/>
<evidence type="ECO:0000313" key="1">
    <source>
        <dbReference type="EMBL" id="KIK72899.1"/>
    </source>
</evidence>
<feature type="non-terminal residue" evidence="1">
    <location>
        <position position="1"/>
    </location>
</feature>
<protein>
    <submittedName>
        <fullName evidence="1">Uncharacterized protein</fullName>
    </submittedName>
</protein>
<reference evidence="1 2" key="1">
    <citation type="submission" date="2014-04" db="EMBL/GenBank/DDBJ databases">
        <authorList>
            <consortium name="DOE Joint Genome Institute"/>
            <person name="Kuo A."/>
            <person name="Kohler A."/>
            <person name="Jargeat P."/>
            <person name="Nagy L.G."/>
            <person name="Floudas D."/>
            <person name="Copeland A."/>
            <person name="Barry K.W."/>
            <person name="Cichocki N."/>
            <person name="Veneault-Fourrey C."/>
            <person name="LaButti K."/>
            <person name="Lindquist E.A."/>
            <person name="Lipzen A."/>
            <person name="Lundell T."/>
            <person name="Morin E."/>
            <person name="Murat C."/>
            <person name="Sun H."/>
            <person name="Tunlid A."/>
            <person name="Henrissat B."/>
            <person name="Grigoriev I.V."/>
            <person name="Hibbett D.S."/>
            <person name="Martin F."/>
            <person name="Nordberg H.P."/>
            <person name="Cantor M.N."/>
            <person name="Hua S.X."/>
        </authorList>
    </citation>
    <scope>NUCLEOTIDE SEQUENCE [LARGE SCALE GENOMIC DNA]</scope>
    <source>
        <strain evidence="1 2">Ve08.2h10</strain>
    </source>
</reference>
<evidence type="ECO:0000313" key="2">
    <source>
        <dbReference type="Proteomes" id="UP000054538"/>
    </source>
</evidence>
<keyword evidence="2" id="KW-1185">Reference proteome</keyword>
<dbReference type="Proteomes" id="UP000054538">
    <property type="component" value="Unassembled WGS sequence"/>
</dbReference>
<dbReference type="InParanoid" id="A0A0D0CZK3"/>
<gene>
    <name evidence="1" type="ORF">PAXRUDRAFT_98066</name>
</gene>
<feature type="non-terminal residue" evidence="1">
    <location>
        <position position="83"/>
    </location>
</feature>
<dbReference type="HOGENOM" id="CLU_183928_0_0_1"/>
<dbReference type="AlphaFoldDB" id="A0A0D0CZK3"/>
<dbReference type="EMBL" id="KN830313">
    <property type="protein sequence ID" value="KIK72899.1"/>
    <property type="molecule type" value="Genomic_DNA"/>
</dbReference>
<sequence length="83" mass="9322">YIELNHSIGQDKIRKWSDEESEALRLQGEHLDIYTTKAERAPSMADIQISLMSSLSAEHTPTGSISWLAAGINIEDSQFSFRV</sequence>
<accession>A0A0D0CZK3</accession>
<reference evidence="2" key="2">
    <citation type="submission" date="2015-01" db="EMBL/GenBank/DDBJ databases">
        <title>Evolutionary Origins and Diversification of the Mycorrhizal Mutualists.</title>
        <authorList>
            <consortium name="DOE Joint Genome Institute"/>
            <consortium name="Mycorrhizal Genomics Consortium"/>
            <person name="Kohler A."/>
            <person name="Kuo A."/>
            <person name="Nagy L.G."/>
            <person name="Floudas D."/>
            <person name="Copeland A."/>
            <person name="Barry K.W."/>
            <person name="Cichocki N."/>
            <person name="Veneault-Fourrey C."/>
            <person name="LaButti K."/>
            <person name="Lindquist E.A."/>
            <person name="Lipzen A."/>
            <person name="Lundell T."/>
            <person name="Morin E."/>
            <person name="Murat C."/>
            <person name="Riley R."/>
            <person name="Ohm R."/>
            <person name="Sun H."/>
            <person name="Tunlid A."/>
            <person name="Henrissat B."/>
            <person name="Grigoriev I.V."/>
            <person name="Hibbett D.S."/>
            <person name="Martin F."/>
        </authorList>
    </citation>
    <scope>NUCLEOTIDE SEQUENCE [LARGE SCALE GENOMIC DNA]</scope>
    <source>
        <strain evidence="2">Ve08.2h10</strain>
    </source>
</reference>
<dbReference type="OrthoDB" id="2679535at2759"/>